<dbReference type="GO" id="GO:0015085">
    <property type="term" value="F:calcium ion transmembrane transporter activity"/>
    <property type="evidence" value="ECO:0007669"/>
    <property type="project" value="TreeGrafter"/>
</dbReference>
<feature type="transmembrane region" description="Helical" evidence="6">
    <location>
        <begin position="239"/>
        <end position="262"/>
    </location>
</feature>
<keyword evidence="5 6" id="KW-0472">Membrane</keyword>
<proteinExistence type="inferred from homology"/>
<dbReference type="GO" id="GO:0005384">
    <property type="term" value="F:manganese ion transmembrane transporter activity"/>
    <property type="evidence" value="ECO:0007669"/>
    <property type="project" value="TreeGrafter"/>
</dbReference>
<dbReference type="eggNOG" id="KOG2881">
    <property type="taxonomic scope" value="Eukaryota"/>
</dbReference>
<keyword evidence="4 6" id="KW-1133">Transmembrane helix</keyword>
<dbReference type="OrthoDB" id="442680at2759"/>
<evidence type="ECO:0000313" key="7">
    <source>
        <dbReference type="EMBL" id="EJK48658.1"/>
    </source>
</evidence>
<keyword evidence="3 6" id="KW-0812">Transmembrane</keyword>
<dbReference type="GO" id="GO:0005794">
    <property type="term" value="C:Golgi apparatus"/>
    <property type="evidence" value="ECO:0007669"/>
    <property type="project" value="TreeGrafter"/>
</dbReference>
<protein>
    <recommendedName>
        <fullName evidence="6">GDT1 family protein</fullName>
    </recommendedName>
</protein>
<feature type="transmembrane region" description="Helical" evidence="6">
    <location>
        <begin position="269"/>
        <end position="289"/>
    </location>
</feature>
<dbReference type="PANTHER" id="PTHR12608">
    <property type="entry name" value="TRANSMEMBRANE PROTEIN HTP-1 RELATED"/>
    <property type="match status" value="1"/>
</dbReference>
<dbReference type="InterPro" id="IPR001727">
    <property type="entry name" value="GDT1-like"/>
</dbReference>
<feature type="transmembrane region" description="Helical" evidence="6">
    <location>
        <begin position="44"/>
        <end position="63"/>
    </location>
</feature>
<dbReference type="Proteomes" id="UP000266841">
    <property type="component" value="Unassembled WGS sequence"/>
</dbReference>
<dbReference type="PROSITE" id="PS01214">
    <property type="entry name" value="UPF0016"/>
    <property type="match status" value="1"/>
</dbReference>
<evidence type="ECO:0000256" key="2">
    <source>
        <dbReference type="ARBA" id="ARBA00009190"/>
    </source>
</evidence>
<reference evidence="7 8" key="1">
    <citation type="journal article" date="2012" name="Genome Biol.">
        <title>Genome and low-iron response of an oceanic diatom adapted to chronic iron limitation.</title>
        <authorList>
            <person name="Lommer M."/>
            <person name="Specht M."/>
            <person name="Roy A.S."/>
            <person name="Kraemer L."/>
            <person name="Andreson R."/>
            <person name="Gutowska M.A."/>
            <person name="Wolf J."/>
            <person name="Bergner S.V."/>
            <person name="Schilhabel M.B."/>
            <person name="Klostermeier U.C."/>
            <person name="Beiko R.G."/>
            <person name="Rosenstiel P."/>
            <person name="Hippler M."/>
            <person name="Laroche J."/>
        </authorList>
    </citation>
    <scope>NUCLEOTIDE SEQUENCE [LARGE SCALE GENOMIC DNA]</scope>
    <source>
        <strain evidence="7 8">CCMP1005</strain>
    </source>
</reference>
<evidence type="ECO:0000256" key="3">
    <source>
        <dbReference type="ARBA" id="ARBA00022692"/>
    </source>
</evidence>
<name>K0R5U6_THAOC</name>
<sequence>MSAAKWFHHAEEEIEVAIPEVIVDDELDLRRPSRSQSISHGNHHLWRITKVAVPLAALAVFTVPSASNAVVALADIGAITGGAAASHLVYLVFLSEIGDKTFFVAALLAAKLSRVISFVGSLGALAVMTIISVVIGQVFHAVPSELSNGLPLDDVAAVIAFTYFGVKILSEAFEEDEGKSAMDEEFEEAQEVVQENDMTNSNAGAQIASIFGLVFAAEFGDRSFLATIALSAAQNPVSVAAGGIAAHGIATGIAVIGGAYISKYVSEKVIAIIGGTLFIIFAITTAVGIF</sequence>
<accession>K0R5U6</accession>
<evidence type="ECO:0000256" key="4">
    <source>
        <dbReference type="ARBA" id="ARBA00022989"/>
    </source>
</evidence>
<dbReference type="InterPro" id="IPR049555">
    <property type="entry name" value="GDT1-like_CS"/>
</dbReference>
<comment type="caution">
    <text evidence="7">The sequence shown here is derived from an EMBL/GenBank/DDBJ whole genome shotgun (WGS) entry which is preliminary data.</text>
</comment>
<dbReference type="EMBL" id="AGNL01045571">
    <property type="protein sequence ID" value="EJK48658.1"/>
    <property type="molecule type" value="Genomic_DNA"/>
</dbReference>
<dbReference type="GO" id="GO:0032472">
    <property type="term" value="P:Golgi calcium ion transport"/>
    <property type="evidence" value="ECO:0007669"/>
    <property type="project" value="TreeGrafter"/>
</dbReference>
<evidence type="ECO:0000313" key="8">
    <source>
        <dbReference type="Proteomes" id="UP000266841"/>
    </source>
</evidence>
<gene>
    <name evidence="7" type="ORF">THAOC_32528</name>
</gene>
<dbReference type="GO" id="GO:0032468">
    <property type="term" value="P:Golgi calcium ion homeostasis"/>
    <property type="evidence" value="ECO:0007669"/>
    <property type="project" value="TreeGrafter"/>
</dbReference>
<dbReference type="OMA" id="HAIACAM"/>
<dbReference type="GO" id="GO:0016020">
    <property type="term" value="C:membrane"/>
    <property type="evidence" value="ECO:0007669"/>
    <property type="project" value="UniProtKB-SubCell"/>
</dbReference>
<organism evidence="7 8">
    <name type="scientific">Thalassiosira oceanica</name>
    <name type="common">Marine diatom</name>
    <dbReference type="NCBI Taxonomy" id="159749"/>
    <lineage>
        <taxon>Eukaryota</taxon>
        <taxon>Sar</taxon>
        <taxon>Stramenopiles</taxon>
        <taxon>Ochrophyta</taxon>
        <taxon>Bacillariophyta</taxon>
        <taxon>Coscinodiscophyceae</taxon>
        <taxon>Thalassiosirophycidae</taxon>
        <taxon>Thalassiosirales</taxon>
        <taxon>Thalassiosiraceae</taxon>
        <taxon>Thalassiosira</taxon>
    </lineage>
</organism>
<comment type="caution">
    <text evidence="6">Lacks conserved residue(s) required for the propagation of feature annotation.</text>
</comment>
<evidence type="ECO:0000256" key="5">
    <source>
        <dbReference type="ARBA" id="ARBA00023136"/>
    </source>
</evidence>
<dbReference type="AlphaFoldDB" id="K0R5U6"/>
<dbReference type="Pfam" id="PF01169">
    <property type="entry name" value="GDT1"/>
    <property type="match status" value="2"/>
</dbReference>
<evidence type="ECO:0000256" key="1">
    <source>
        <dbReference type="ARBA" id="ARBA00004141"/>
    </source>
</evidence>
<evidence type="ECO:0000256" key="6">
    <source>
        <dbReference type="RuleBase" id="RU365102"/>
    </source>
</evidence>
<comment type="subcellular location">
    <subcellularLocation>
        <location evidence="1 6">Membrane</location>
        <topology evidence="1 6">Multi-pass membrane protein</topology>
    </subcellularLocation>
</comment>
<keyword evidence="8" id="KW-1185">Reference proteome</keyword>
<comment type="similarity">
    <text evidence="2 6">Belongs to the GDT1 family.</text>
</comment>
<feature type="transmembrane region" description="Helical" evidence="6">
    <location>
        <begin position="115"/>
        <end position="139"/>
    </location>
</feature>
<dbReference type="PANTHER" id="PTHR12608:SF6">
    <property type="entry name" value="PROTEIN PAM71, CHLOROPLASTIC"/>
    <property type="match status" value="1"/>
</dbReference>